<dbReference type="Pfam" id="PF12895">
    <property type="entry name" value="ANAPC3"/>
    <property type="match status" value="1"/>
</dbReference>
<dbReference type="Gene3D" id="3.40.50.300">
    <property type="entry name" value="P-loop containing nucleotide triphosphate hydrolases"/>
    <property type="match status" value="1"/>
</dbReference>
<name>A0ABT2I4E2_9SPHN</name>
<comment type="caution">
    <text evidence="3">The sequence shown here is derived from an EMBL/GenBank/DDBJ whole genome shotgun (WGS) entry which is preliminary data.</text>
</comment>
<dbReference type="EMBL" id="JANZXA010000005">
    <property type="protein sequence ID" value="MCT2399677.1"/>
    <property type="molecule type" value="Genomic_DNA"/>
</dbReference>
<keyword evidence="1" id="KW-0808">Transferase</keyword>
<evidence type="ECO:0000313" key="4">
    <source>
        <dbReference type="Proteomes" id="UP001165583"/>
    </source>
</evidence>
<dbReference type="PANTHER" id="PTHR12788">
    <property type="entry name" value="PROTEIN-TYROSINE SULFOTRANSFERASE 2"/>
    <property type="match status" value="1"/>
</dbReference>
<sequence length="605" mass="67421">MAPYQSFPKPEIVSRLQAAAARFISEPEAACADIKALIRDEPDFLPARRVLARLLRNRGHTSQAMLVEAEAIALGIQRPGFASAQEAFLSGDIAKAEPLVRNHLKQDPEDPAAAMMLGDIAAQCRAQREAENLYRRAILLAPTYVEARIALAKLQRDTGRYIEALDTLAQSLNIRPDHLPSLSLKAAILVQQRRFEKAEAVFGELHDHHPQDARGWCNHAFLLKTIGHLGDAVTAYRQAIAIDAANGLAWWGLANLKTVHFNADDVAAMRDALNGASVTSEQRVHLSYALGKALDDLGDSAGAFAAYSQGARQRLLETPHDPLKNEQHVSKVLATCTADFFEARTGVGHQARDPIFIVSLPRSGSTLVEQILASHPLIEGTEELHDIERIALGLAPQGGTGGWLDVVRLLPPEKLHELGGHYIAATRRFRETERPFFTDKMPSNWVFAGLIHLILPNAKIVDIRRHPLGCGFANFSQHFNQGINFSYDLEHIGRFYSAYVRQMAHFDKVLPGRIHHLTYEALVEDTEAEVRRLLDYLELPFEPACLRFFENRRAVHTPSSEQVRSPITRDGMERWQRYAPFLEPLKEALGPVLTHYPKAPPSFTD</sequence>
<proteinExistence type="predicted"/>
<reference evidence="3" key="1">
    <citation type="submission" date="2022-09" db="EMBL/GenBank/DDBJ databases">
        <title>Novosphingobium sp. Nov., a polycyclic aromatic hydrocarbon-degrading bacterium isolated form mangrove sediments in HongKong.</title>
        <authorList>
            <person name="Hu Z."/>
        </authorList>
    </citation>
    <scope>NUCLEOTIDE SEQUENCE</scope>
    <source>
        <strain evidence="3">HK4-1</strain>
    </source>
</reference>
<dbReference type="Gene3D" id="1.25.40.10">
    <property type="entry name" value="Tetratricopeptide repeat domain"/>
    <property type="match status" value="2"/>
</dbReference>
<evidence type="ECO:0000256" key="1">
    <source>
        <dbReference type="ARBA" id="ARBA00022679"/>
    </source>
</evidence>
<accession>A0ABT2I4E2</accession>
<keyword evidence="4" id="KW-1185">Reference proteome</keyword>
<dbReference type="InterPro" id="IPR019734">
    <property type="entry name" value="TPR_rpt"/>
</dbReference>
<protein>
    <submittedName>
        <fullName evidence="3">Sulfotransferase</fullName>
    </submittedName>
</protein>
<dbReference type="InterPro" id="IPR026634">
    <property type="entry name" value="TPST-like"/>
</dbReference>
<dbReference type="Pfam" id="PF13469">
    <property type="entry name" value="Sulfotransfer_3"/>
    <property type="match status" value="1"/>
</dbReference>
<dbReference type="Proteomes" id="UP001165583">
    <property type="component" value="Unassembled WGS sequence"/>
</dbReference>
<evidence type="ECO:0000256" key="2">
    <source>
        <dbReference type="PROSITE-ProRule" id="PRU00339"/>
    </source>
</evidence>
<evidence type="ECO:0000313" key="3">
    <source>
        <dbReference type="EMBL" id="MCT2399677.1"/>
    </source>
</evidence>
<dbReference type="PANTHER" id="PTHR12788:SF10">
    <property type="entry name" value="PROTEIN-TYROSINE SULFOTRANSFERASE"/>
    <property type="match status" value="1"/>
</dbReference>
<dbReference type="InterPro" id="IPR027417">
    <property type="entry name" value="P-loop_NTPase"/>
</dbReference>
<dbReference type="SUPFAM" id="SSF48452">
    <property type="entry name" value="TPR-like"/>
    <property type="match status" value="1"/>
</dbReference>
<dbReference type="InterPro" id="IPR011990">
    <property type="entry name" value="TPR-like_helical_dom_sf"/>
</dbReference>
<dbReference type="Pfam" id="PF13432">
    <property type="entry name" value="TPR_16"/>
    <property type="match status" value="1"/>
</dbReference>
<dbReference type="SUPFAM" id="SSF52540">
    <property type="entry name" value="P-loop containing nucleoside triphosphate hydrolases"/>
    <property type="match status" value="1"/>
</dbReference>
<dbReference type="RefSeq" id="WP_260045784.1">
    <property type="nucleotide sequence ID" value="NZ_JANZXA010000005.1"/>
</dbReference>
<feature type="repeat" description="TPR" evidence="2">
    <location>
        <begin position="145"/>
        <end position="178"/>
    </location>
</feature>
<dbReference type="SMART" id="SM00028">
    <property type="entry name" value="TPR"/>
    <property type="match status" value="4"/>
</dbReference>
<dbReference type="Pfam" id="PF13181">
    <property type="entry name" value="TPR_8"/>
    <property type="match status" value="1"/>
</dbReference>
<dbReference type="PROSITE" id="PS50005">
    <property type="entry name" value="TPR"/>
    <property type="match status" value="1"/>
</dbReference>
<gene>
    <name evidence="3" type="ORF">NZK81_08945</name>
</gene>
<organism evidence="3 4">
    <name type="scientific">Novosphingobium mangrovi</name>
    <name type="common">ex Huang et al. 2023</name>
    <dbReference type="NCBI Taxonomy" id="2976432"/>
    <lineage>
        <taxon>Bacteria</taxon>
        <taxon>Pseudomonadati</taxon>
        <taxon>Pseudomonadota</taxon>
        <taxon>Alphaproteobacteria</taxon>
        <taxon>Sphingomonadales</taxon>
        <taxon>Sphingomonadaceae</taxon>
        <taxon>Novosphingobium</taxon>
    </lineage>
</organism>
<keyword evidence="2" id="KW-0802">TPR repeat</keyword>